<dbReference type="Pfam" id="PF01757">
    <property type="entry name" value="Acyl_transf_3"/>
    <property type="match status" value="1"/>
</dbReference>
<dbReference type="GO" id="GO:0009246">
    <property type="term" value="P:enterobacterial common antigen biosynthetic process"/>
    <property type="evidence" value="ECO:0007669"/>
    <property type="project" value="TreeGrafter"/>
</dbReference>
<evidence type="ECO:0000256" key="7">
    <source>
        <dbReference type="SAM" id="Phobius"/>
    </source>
</evidence>
<reference evidence="9 10" key="1">
    <citation type="submission" date="2019-02" db="EMBL/GenBank/DDBJ databases">
        <title>The draft genome of Enterobacter spp. strains.</title>
        <authorList>
            <person name="Wang C."/>
            <person name="Feng Y."/>
            <person name="Zong Z."/>
        </authorList>
    </citation>
    <scope>NUCLEOTIDE SEQUENCE [LARGE SCALE GENOMIC DNA]</scope>
    <source>
        <strain evidence="9 10">WCHEQ120003</strain>
    </source>
</reference>
<evidence type="ECO:0000256" key="2">
    <source>
        <dbReference type="ARBA" id="ARBA00007400"/>
    </source>
</evidence>
<dbReference type="PANTHER" id="PTHR40074:SF2">
    <property type="entry name" value="O-ACETYLTRANSFERASE WECH"/>
    <property type="match status" value="1"/>
</dbReference>
<dbReference type="GO" id="GO:0005886">
    <property type="term" value="C:plasma membrane"/>
    <property type="evidence" value="ECO:0007669"/>
    <property type="project" value="UniProtKB-SubCell"/>
</dbReference>
<comment type="subcellular location">
    <subcellularLocation>
        <location evidence="1">Cell membrane</location>
        <topology evidence="1">Multi-pass membrane protein</topology>
    </subcellularLocation>
</comment>
<feature type="transmembrane region" description="Helical" evidence="7">
    <location>
        <begin position="16"/>
        <end position="35"/>
    </location>
</feature>
<feature type="transmembrane region" description="Helical" evidence="7">
    <location>
        <begin position="122"/>
        <end position="140"/>
    </location>
</feature>
<keyword evidence="6 7" id="KW-0472">Membrane</keyword>
<dbReference type="PANTHER" id="PTHR40074">
    <property type="entry name" value="O-ACETYLTRANSFERASE WECH"/>
    <property type="match status" value="1"/>
</dbReference>
<protein>
    <recommendedName>
        <fullName evidence="8">Acyltransferase 3 domain-containing protein</fullName>
    </recommendedName>
</protein>
<evidence type="ECO:0000256" key="5">
    <source>
        <dbReference type="ARBA" id="ARBA00022989"/>
    </source>
</evidence>
<keyword evidence="4 7" id="KW-0812">Transmembrane</keyword>
<evidence type="ECO:0000256" key="6">
    <source>
        <dbReference type="ARBA" id="ARBA00023136"/>
    </source>
</evidence>
<dbReference type="GeneID" id="92383197"/>
<proteinExistence type="inferred from homology"/>
<evidence type="ECO:0000256" key="1">
    <source>
        <dbReference type="ARBA" id="ARBA00004651"/>
    </source>
</evidence>
<feature type="transmembrane region" description="Helical" evidence="7">
    <location>
        <begin position="84"/>
        <end position="102"/>
    </location>
</feature>
<dbReference type="EMBL" id="SJON01000001">
    <property type="protein sequence ID" value="TCB89482.1"/>
    <property type="molecule type" value="Genomic_DNA"/>
</dbReference>
<name>A0AAE8QZF3_9ENTR</name>
<comment type="caution">
    <text evidence="9">The sequence shown here is derived from an EMBL/GenBank/DDBJ whole genome shotgun (WGS) entry which is preliminary data.</text>
</comment>
<dbReference type="Proteomes" id="UP000291623">
    <property type="component" value="Unassembled WGS sequence"/>
</dbReference>
<dbReference type="InterPro" id="IPR002656">
    <property type="entry name" value="Acyl_transf_3_dom"/>
</dbReference>
<feature type="transmembrane region" description="Helical" evidence="7">
    <location>
        <begin position="272"/>
        <end position="290"/>
    </location>
</feature>
<sequence>MFNAIMDQQRESWPDAIRAVACLMVIILHSSVWYVVSYGKIPLSDWMSGNIVDSFVRPCVPLFFMISGYIFLGEKKVKAKNILRILYCLLFYSALCIIYMLATDRYNPTERILNILSKPVFYHLWFFYTLVGCYILFSFLKVRDVGKYSAITILLVVFVLLNPFTSNLFKFIGVRYYGTFLIDGGFIYNFIYCVLGCFFGRMDTKRIGVLTPVVGYLIFSMLTAYFIYLQSDNFNKYVGNFYSGSSPFVMGASLCIFIFLKNYYSDRSVNPVIKLISGASLPIYGVHALVLDYFVMRGYRSLDKPVLDMFLMSISVFLLSLLIAFSIKAVDRNKLVS</sequence>
<evidence type="ECO:0000256" key="3">
    <source>
        <dbReference type="ARBA" id="ARBA00022475"/>
    </source>
</evidence>
<evidence type="ECO:0000259" key="8">
    <source>
        <dbReference type="Pfam" id="PF01757"/>
    </source>
</evidence>
<evidence type="ECO:0000256" key="4">
    <source>
        <dbReference type="ARBA" id="ARBA00022692"/>
    </source>
</evidence>
<comment type="similarity">
    <text evidence="2">Belongs to the acyltransferase 3 family.</text>
</comment>
<accession>A0AAE8QZF3</accession>
<organism evidence="9 10">
    <name type="scientific">Enterobacter quasihormaechei</name>
    <dbReference type="NCBI Taxonomy" id="2529382"/>
    <lineage>
        <taxon>Bacteria</taxon>
        <taxon>Pseudomonadati</taxon>
        <taxon>Pseudomonadota</taxon>
        <taxon>Gammaproteobacteria</taxon>
        <taxon>Enterobacterales</taxon>
        <taxon>Enterobacteriaceae</taxon>
        <taxon>Enterobacter</taxon>
    </lineage>
</organism>
<keyword evidence="5 7" id="KW-1133">Transmembrane helix</keyword>
<keyword evidence="3" id="KW-1003">Cell membrane</keyword>
<feature type="transmembrane region" description="Helical" evidence="7">
    <location>
        <begin position="147"/>
        <end position="164"/>
    </location>
</feature>
<dbReference type="GO" id="GO:0016413">
    <property type="term" value="F:O-acetyltransferase activity"/>
    <property type="evidence" value="ECO:0007669"/>
    <property type="project" value="TreeGrafter"/>
</dbReference>
<evidence type="ECO:0000313" key="10">
    <source>
        <dbReference type="Proteomes" id="UP000291623"/>
    </source>
</evidence>
<dbReference type="AlphaFoldDB" id="A0AAE8QZF3"/>
<dbReference type="RefSeq" id="WP_131636046.1">
    <property type="nucleotide sequence ID" value="NZ_SJON01000001.1"/>
</dbReference>
<evidence type="ECO:0000313" key="9">
    <source>
        <dbReference type="EMBL" id="TCB89482.1"/>
    </source>
</evidence>
<feature type="transmembrane region" description="Helical" evidence="7">
    <location>
        <begin position="55"/>
        <end position="72"/>
    </location>
</feature>
<feature type="transmembrane region" description="Helical" evidence="7">
    <location>
        <begin position="241"/>
        <end position="260"/>
    </location>
</feature>
<feature type="transmembrane region" description="Helical" evidence="7">
    <location>
        <begin position="207"/>
        <end position="229"/>
    </location>
</feature>
<gene>
    <name evidence="9" type="ORF">E0L16_00210</name>
</gene>
<feature type="domain" description="Acyltransferase 3" evidence="8">
    <location>
        <begin position="12"/>
        <end position="324"/>
    </location>
</feature>
<feature type="transmembrane region" description="Helical" evidence="7">
    <location>
        <begin position="310"/>
        <end position="330"/>
    </location>
</feature>
<feature type="transmembrane region" description="Helical" evidence="7">
    <location>
        <begin position="176"/>
        <end position="200"/>
    </location>
</feature>